<comment type="subcellular location">
    <subcellularLocation>
        <location evidence="1">Membrane</location>
        <topology evidence="1">Multi-pass membrane protein</topology>
    </subcellularLocation>
</comment>
<feature type="compositionally biased region" description="Basic and acidic residues" evidence="6">
    <location>
        <begin position="39"/>
        <end position="63"/>
    </location>
</feature>
<evidence type="ECO:0000256" key="5">
    <source>
        <dbReference type="ARBA" id="ARBA00023136"/>
    </source>
</evidence>
<feature type="transmembrane region" description="Helical" evidence="7">
    <location>
        <begin position="478"/>
        <end position="496"/>
    </location>
</feature>
<sequence>MPLTSGPGRSGRPGRSARDGRPGRDGRPSRPGPPDGDGSPDRDGHAGQDGPPDRDTRAGRDEPAGQDGVAGGAGHAGRDGSPGREYDRQILRLALPAFGALVAEPLFLLTDTVVVGRLPAPALGALGVASTVLSFLVGLCVFLAYGTTAAVARQIGAGETGRALRQGVDGLWLAAGVGVAIILVVWPLAPWLVQLIGAEGELARQAVTYLRISLLGVPSMLLVLAGTGVLRGMQDTTTPLLVSVGAFLLNAGLNVLFVLGLGWGIAGSAWGTVLAQSLAAAVYLGLILVRHRAPLRPDLAGVRAAGSAGIALVVRTACLQLVLAIAAAAAVRMGEDQIEAHTIAARIWTLLAFALDAIAIAGQAITGRALGAGDVAGVRGATWRMVLWGVGSGVVLGLAVVAVRPFVPGLFDAGPAVSAHLLGPLWVVAALQPIAGVVFVLDGVLIGAGDRRYLAWAGIWTTLAYLPAAYLVDLGGGGLVALWLALGLWMAARLVTLSVRAYGTAWLVVGG</sequence>
<dbReference type="EMBL" id="BAAAWD010000006">
    <property type="protein sequence ID" value="GAA3001621.1"/>
    <property type="molecule type" value="Genomic_DNA"/>
</dbReference>
<keyword evidence="3 7" id="KW-0812">Transmembrane</keyword>
<dbReference type="CDD" id="cd13136">
    <property type="entry name" value="MATE_DinF_like"/>
    <property type="match status" value="1"/>
</dbReference>
<dbReference type="PANTHER" id="PTHR42893">
    <property type="entry name" value="PROTEIN DETOXIFICATION 44, CHLOROPLASTIC-RELATED"/>
    <property type="match status" value="1"/>
</dbReference>
<feature type="transmembrane region" description="Helical" evidence="7">
    <location>
        <begin position="343"/>
        <end position="365"/>
    </location>
</feature>
<dbReference type="Pfam" id="PF01554">
    <property type="entry name" value="MatE"/>
    <property type="match status" value="2"/>
</dbReference>
<feature type="transmembrane region" description="Helical" evidence="7">
    <location>
        <begin position="269"/>
        <end position="289"/>
    </location>
</feature>
<feature type="transmembrane region" description="Helical" evidence="7">
    <location>
        <begin position="90"/>
        <end position="110"/>
    </location>
</feature>
<evidence type="ECO:0000256" key="7">
    <source>
        <dbReference type="SAM" id="Phobius"/>
    </source>
</evidence>
<evidence type="ECO:0000313" key="9">
    <source>
        <dbReference type="Proteomes" id="UP001499930"/>
    </source>
</evidence>
<feature type="transmembrane region" description="Helical" evidence="7">
    <location>
        <begin position="242"/>
        <end position="263"/>
    </location>
</feature>
<feature type="transmembrane region" description="Helical" evidence="7">
    <location>
        <begin position="122"/>
        <end position="145"/>
    </location>
</feature>
<gene>
    <name evidence="8" type="ORF">GCM10017559_23400</name>
</gene>
<keyword evidence="4 7" id="KW-1133">Transmembrane helix</keyword>
<dbReference type="Proteomes" id="UP001499930">
    <property type="component" value="Unassembled WGS sequence"/>
</dbReference>
<feature type="transmembrane region" description="Helical" evidence="7">
    <location>
        <begin position="209"/>
        <end position="230"/>
    </location>
</feature>
<evidence type="ECO:0000256" key="2">
    <source>
        <dbReference type="ARBA" id="ARBA00010199"/>
    </source>
</evidence>
<feature type="transmembrane region" description="Helical" evidence="7">
    <location>
        <begin position="419"/>
        <end position="441"/>
    </location>
</feature>
<evidence type="ECO:0000256" key="3">
    <source>
        <dbReference type="ARBA" id="ARBA00022692"/>
    </source>
</evidence>
<reference evidence="8 9" key="1">
    <citation type="journal article" date="2019" name="Int. J. Syst. Evol. Microbiol.">
        <title>The Global Catalogue of Microorganisms (GCM) 10K type strain sequencing project: providing services to taxonomists for standard genome sequencing and annotation.</title>
        <authorList>
            <consortium name="The Broad Institute Genomics Platform"/>
            <consortium name="The Broad Institute Genome Sequencing Center for Infectious Disease"/>
            <person name="Wu L."/>
            <person name="Ma J."/>
        </authorList>
    </citation>
    <scope>NUCLEOTIDE SEQUENCE [LARGE SCALE GENOMIC DNA]</scope>
    <source>
        <strain evidence="8 9">JCM 3106</strain>
    </source>
</reference>
<feature type="transmembrane region" description="Helical" evidence="7">
    <location>
        <begin position="310"/>
        <end position="331"/>
    </location>
</feature>
<feature type="transmembrane region" description="Helical" evidence="7">
    <location>
        <begin position="171"/>
        <end position="189"/>
    </location>
</feature>
<evidence type="ECO:0000256" key="1">
    <source>
        <dbReference type="ARBA" id="ARBA00004141"/>
    </source>
</evidence>
<comment type="caution">
    <text evidence="8">The sequence shown here is derived from an EMBL/GenBank/DDBJ whole genome shotgun (WGS) entry which is preliminary data.</text>
</comment>
<feature type="region of interest" description="Disordered" evidence="6">
    <location>
        <begin position="1"/>
        <end position="84"/>
    </location>
</feature>
<dbReference type="NCBIfam" id="TIGR00797">
    <property type="entry name" value="matE"/>
    <property type="match status" value="1"/>
</dbReference>
<dbReference type="InterPro" id="IPR044644">
    <property type="entry name" value="DinF-like"/>
</dbReference>
<protein>
    <submittedName>
        <fullName evidence="8">MATE family efflux transporter</fullName>
    </submittedName>
</protein>
<evidence type="ECO:0000256" key="6">
    <source>
        <dbReference type="SAM" id="MobiDB-lite"/>
    </source>
</evidence>
<dbReference type="InterPro" id="IPR002528">
    <property type="entry name" value="MATE_fam"/>
</dbReference>
<keyword evidence="5 7" id="KW-0472">Membrane</keyword>
<feature type="compositionally biased region" description="Basic and acidic residues" evidence="6">
    <location>
        <begin position="16"/>
        <end position="28"/>
    </location>
</feature>
<feature type="transmembrane region" description="Helical" evidence="7">
    <location>
        <begin position="453"/>
        <end position="472"/>
    </location>
</feature>
<keyword evidence="9" id="KW-1185">Reference proteome</keyword>
<feature type="transmembrane region" description="Helical" evidence="7">
    <location>
        <begin position="386"/>
        <end position="407"/>
    </location>
</feature>
<proteinExistence type="inferred from homology"/>
<evidence type="ECO:0000313" key="8">
    <source>
        <dbReference type="EMBL" id="GAA3001621.1"/>
    </source>
</evidence>
<evidence type="ECO:0000256" key="4">
    <source>
        <dbReference type="ARBA" id="ARBA00022989"/>
    </source>
</evidence>
<comment type="similarity">
    <text evidence="2">Belongs to the multi antimicrobial extrusion (MATE) (TC 2.A.66.1) family.</text>
</comment>
<name>A0ABN3XWT6_9ACTN</name>
<accession>A0ABN3XWT6</accession>
<dbReference type="PANTHER" id="PTHR42893:SF46">
    <property type="entry name" value="PROTEIN DETOXIFICATION 44, CHLOROPLASTIC"/>
    <property type="match status" value="1"/>
</dbReference>
<organism evidence="8 9">
    <name type="scientific">Streptosporangium longisporum</name>
    <dbReference type="NCBI Taxonomy" id="46187"/>
    <lineage>
        <taxon>Bacteria</taxon>
        <taxon>Bacillati</taxon>
        <taxon>Actinomycetota</taxon>
        <taxon>Actinomycetes</taxon>
        <taxon>Streptosporangiales</taxon>
        <taxon>Streptosporangiaceae</taxon>
        <taxon>Streptosporangium</taxon>
    </lineage>
</organism>